<proteinExistence type="predicted"/>
<dbReference type="InterPro" id="IPR000182">
    <property type="entry name" value="GNAT_dom"/>
</dbReference>
<name>A0ABY0H2E8_9PEZI</name>
<organism evidence="2 3">
    <name type="scientific">Monosporascus cannonballus</name>
    <dbReference type="NCBI Taxonomy" id="155416"/>
    <lineage>
        <taxon>Eukaryota</taxon>
        <taxon>Fungi</taxon>
        <taxon>Dikarya</taxon>
        <taxon>Ascomycota</taxon>
        <taxon>Pezizomycotina</taxon>
        <taxon>Sordariomycetes</taxon>
        <taxon>Xylariomycetidae</taxon>
        <taxon>Xylariales</taxon>
        <taxon>Xylariales incertae sedis</taxon>
        <taxon>Monosporascus</taxon>
    </lineage>
</organism>
<dbReference type="PANTHER" id="PTHR42791:SF1">
    <property type="entry name" value="N-ACETYLTRANSFERASE DOMAIN-CONTAINING PROTEIN"/>
    <property type="match status" value="1"/>
</dbReference>
<feature type="domain" description="N-acetyltransferase" evidence="1">
    <location>
        <begin position="7"/>
        <end position="211"/>
    </location>
</feature>
<dbReference type="PROSITE" id="PS51186">
    <property type="entry name" value="GNAT"/>
    <property type="match status" value="1"/>
</dbReference>
<dbReference type="Proteomes" id="UP000294003">
    <property type="component" value="Unassembled WGS sequence"/>
</dbReference>
<dbReference type="Pfam" id="PF00583">
    <property type="entry name" value="Acetyltransf_1"/>
    <property type="match status" value="1"/>
</dbReference>
<evidence type="ECO:0000313" key="2">
    <source>
        <dbReference type="EMBL" id="RYO80937.1"/>
    </source>
</evidence>
<gene>
    <name evidence="2" type="ORF">DL762_007390</name>
</gene>
<keyword evidence="3" id="KW-1185">Reference proteome</keyword>
<protein>
    <recommendedName>
        <fullName evidence="1">N-acetyltransferase domain-containing protein</fullName>
    </recommendedName>
</protein>
<dbReference type="SUPFAM" id="SSF55729">
    <property type="entry name" value="Acyl-CoA N-acyltransferases (Nat)"/>
    <property type="match status" value="1"/>
</dbReference>
<dbReference type="Gene3D" id="3.40.630.30">
    <property type="match status" value="1"/>
</dbReference>
<dbReference type="InterPro" id="IPR016181">
    <property type="entry name" value="Acyl_CoA_acyltransferase"/>
</dbReference>
<dbReference type="InterPro" id="IPR052523">
    <property type="entry name" value="Trichothecene_AcTrans"/>
</dbReference>
<reference evidence="2 3" key="1">
    <citation type="submission" date="2018-06" db="EMBL/GenBank/DDBJ databases">
        <title>Complete Genomes of Monosporascus.</title>
        <authorList>
            <person name="Robinson A.J."/>
            <person name="Natvig D.O."/>
        </authorList>
    </citation>
    <scope>NUCLEOTIDE SEQUENCE [LARGE SCALE GENOMIC DNA]</scope>
    <source>
        <strain evidence="2 3">CBS 609.92</strain>
    </source>
</reference>
<dbReference type="EMBL" id="QJNS01000270">
    <property type="protein sequence ID" value="RYO80937.1"/>
    <property type="molecule type" value="Genomic_DNA"/>
</dbReference>
<sequence length="228" mass="25113">MKPSTPRKVEAATESDIPHIVDIYYDAFPGERLRTVFPDTEEGRKWVTQAFKQCIGGASSVGGLETRTLVTRDPRGIAVAFALYRIWEAGSDLAARTWRARWPLADGYPDMKNEILDAFFSPTDKSRDFLLGDRAHIHLETLGVLPTHQKQGYGGALVKWGTELADELGIECYLNASPAGRPLYAASGYIDHDVSAVMESPTAGPMLRPAKSQRMGHYPEYAPGTCVL</sequence>
<dbReference type="PANTHER" id="PTHR42791">
    <property type="entry name" value="GNAT FAMILY ACETYLTRANSFERASE"/>
    <property type="match status" value="1"/>
</dbReference>
<accession>A0ABY0H2E8</accession>
<dbReference type="CDD" id="cd04301">
    <property type="entry name" value="NAT_SF"/>
    <property type="match status" value="1"/>
</dbReference>
<evidence type="ECO:0000313" key="3">
    <source>
        <dbReference type="Proteomes" id="UP000294003"/>
    </source>
</evidence>
<comment type="caution">
    <text evidence="2">The sequence shown here is derived from an EMBL/GenBank/DDBJ whole genome shotgun (WGS) entry which is preliminary data.</text>
</comment>
<evidence type="ECO:0000259" key="1">
    <source>
        <dbReference type="PROSITE" id="PS51186"/>
    </source>
</evidence>